<dbReference type="RefSeq" id="XP_033431628.1">
    <property type="nucleotide sequence ID" value="XM_033565871.1"/>
</dbReference>
<protein>
    <submittedName>
        <fullName evidence="1">Uncharacterized protein</fullName>
    </submittedName>
</protein>
<dbReference type="GeneID" id="54323873"/>
<proteinExistence type="predicted"/>
<name>A0A5M9NCK0_9EURO</name>
<dbReference type="AlphaFoldDB" id="A0A5M9NCK0"/>
<comment type="caution">
    <text evidence="1">The sequence shown here is derived from an EMBL/GenBank/DDBJ whole genome shotgun (WGS) entry which is preliminary data.</text>
</comment>
<accession>A0A5M9NCK0</accession>
<gene>
    <name evidence="1" type="ORF">ATNIH1004_001171</name>
</gene>
<organism evidence="1 2">
    <name type="scientific">Aspergillus tanneri</name>
    <dbReference type="NCBI Taxonomy" id="1220188"/>
    <lineage>
        <taxon>Eukaryota</taxon>
        <taxon>Fungi</taxon>
        <taxon>Dikarya</taxon>
        <taxon>Ascomycota</taxon>
        <taxon>Pezizomycotina</taxon>
        <taxon>Eurotiomycetes</taxon>
        <taxon>Eurotiomycetidae</taxon>
        <taxon>Eurotiales</taxon>
        <taxon>Aspergillaceae</taxon>
        <taxon>Aspergillus</taxon>
        <taxon>Aspergillus subgen. Circumdati</taxon>
    </lineage>
</organism>
<reference evidence="1 2" key="1">
    <citation type="submission" date="2019-08" db="EMBL/GenBank/DDBJ databases">
        <title>The genome sequence of a newly discovered highly antifungal drug resistant Aspergillus species, Aspergillus tanneri NIH 1004.</title>
        <authorList>
            <person name="Mounaud S."/>
            <person name="Singh I."/>
            <person name="Joardar V."/>
            <person name="Pakala S."/>
            <person name="Pakala S."/>
            <person name="Venepally P."/>
            <person name="Chung J.K."/>
            <person name="Losada L."/>
            <person name="Nierman W.C."/>
        </authorList>
    </citation>
    <scope>NUCLEOTIDE SEQUENCE [LARGE SCALE GENOMIC DNA]</scope>
    <source>
        <strain evidence="1 2">NIH1004</strain>
    </source>
</reference>
<evidence type="ECO:0000313" key="1">
    <source>
        <dbReference type="EMBL" id="KAA8652267.1"/>
    </source>
</evidence>
<dbReference type="EMBL" id="QUQM01000002">
    <property type="protein sequence ID" value="KAA8652267.1"/>
    <property type="molecule type" value="Genomic_DNA"/>
</dbReference>
<evidence type="ECO:0000313" key="2">
    <source>
        <dbReference type="Proteomes" id="UP000324241"/>
    </source>
</evidence>
<dbReference type="Proteomes" id="UP000324241">
    <property type="component" value="Unassembled WGS sequence"/>
</dbReference>
<sequence length="137" mass="15145">MGWNAVWREGWKDACLDRVPEVFELEADEWIRNSSGSLVTELALFVSLAATHPVSVFNDTQRDDCDLRPFSSGLGEAMGMEVPVHGLCQVAAVGVVDIGDMGELGLGVWRDELTDTGVDIFEGGFDSRFERRRLLLL</sequence>